<dbReference type="Proteomes" id="UP000182063">
    <property type="component" value="Chromosome"/>
</dbReference>
<evidence type="ECO:0000256" key="4">
    <source>
        <dbReference type="ARBA" id="ARBA00022496"/>
    </source>
</evidence>
<keyword evidence="5 11" id="KW-0812">Transmembrane</keyword>
<dbReference type="GO" id="GO:0009279">
    <property type="term" value="C:cell outer membrane"/>
    <property type="evidence" value="ECO:0007669"/>
    <property type="project" value="UniProtKB-SubCell"/>
</dbReference>
<keyword evidence="4" id="KW-0410">Iron transport</keyword>
<dbReference type="SUPFAM" id="SSF56935">
    <property type="entry name" value="Porins"/>
    <property type="match status" value="1"/>
</dbReference>
<keyword evidence="10 11" id="KW-0998">Cell outer membrane</keyword>
<keyword evidence="2 11" id="KW-0813">Transport</keyword>
<dbReference type="KEGG" id="sphj:BSL82_11045"/>
<feature type="domain" description="TonB-dependent receptor-like beta-barrel" evidence="13">
    <location>
        <begin position="210"/>
        <end position="628"/>
    </location>
</feature>
<dbReference type="InterPro" id="IPR000531">
    <property type="entry name" value="Beta-barrel_TonB"/>
</dbReference>
<keyword evidence="3 11" id="KW-1134">Transmembrane beta strand</keyword>
<evidence type="ECO:0000256" key="8">
    <source>
        <dbReference type="ARBA" id="ARBA00023077"/>
    </source>
</evidence>
<evidence type="ECO:0000256" key="2">
    <source>
        <dbReference type="ARBA" id="ARBA00022448"/>
    </source>
</evidence>
<reference evidence="16" key="1">
    <citation type="submission" date="2016-11" db="EMBL/GenBank/DDBJ databases">
        <title>Complete Genome Sequence of alachlor-degrading Sphingomonas sp. strain JJ-A5.</title>
        <authorList>
            <person name="Lee H."/>
            <person name="Ka J.-O."/>
        </authorList>
    </citation>
    <scope>NUCLEOTIDE SEQUENCE [LARGE SCALE GENOMIC DNA]</scope>
    <source>
        <strain evidence="16">JJ-A5</strain>
    </source>
</reference>
<evidence type="ECO:0000259" key="13">
    <source>
        <dbReference type="Pfam" id="PF00593"/>
    </source>
</evidence>
<evidence type="ECO:0000256" key="1">
    <source>
        <dbReference type="ARBA" id="ARBA00004571"/>
    </source>
</evidence>
<evidence type="ECO:0000256" key="11">
    <source>
        <dbReference type="PROSITE-ProRule" id="PRU01360"/>
    </source>
</evidence>
<accession>A0A1L3ZVV8</accession>
<sequence>MVTANRRSERAQDVPIAINSVSGAALAQRGVADTSELQMIAPSLTFNNPVNVGSPYVRGIGSDQTDPSSESPVAVYVDDVYIGTPFSTMFKLMGVQQIDVLAGPQGTLFGRNTTGGVIQVRTLDPSHDLTLNASVAYGNYDTIAVPIYASVGLSDTIATDLSFLYEDQGKGMGRNLFLNTDTYRQTDNNFSVRNKWLLDLAPTTKVRLAFDYTSAASNLDYQKVQGTFFPPANAPSVGLGYPGAHNSQSDYPVTNRLKAGGASMTVDQEVGALQLTSVTAYRRTHTFYTLDLDASPAPLAPYSFNDHFRSFSQELRLRNVDPAARLKWVAGIFYYNAKGDISPAALAGVPLIYNAQKTMSIAAFGQGTFAITPTLNLTGGLRYTYERQQNPSEFFGVPAYARQSVSKPTFRVSIDNHFMPNVMGYVSFNRGFKSGGYNLLTPDNAFQPERLDAYEAGLKTEFFDRRLRLNIAGFYYNYSNQQVVISGNGTTITQNAASSRIYGLEGNLEARPFAGLTLASGISVMHGRYRNFPDADDKDANGNQLGPTDVTGNHTINTPNLVISGSINYGFDTSLGKIAADVAVTYNDGFYWAPNNRLKQPSYALVNAGLSLSPNGGPVTFRIWAKNLTDSQYYLTRTTVAPLVGDTQVQAPPRTYGLTVAYKY</sequence>
<evidence type="ECO:0000256" key="12">
    <source>
        <dbReference type="RuleBase" id="RU003357"/>
    </source>
</evidence>
<gene>
    <name evidence="15" type="ORF">BSL82_11045</name>
</gene>
<feature type="domain" description="TonB-dependent receptor plug" evidence="14">
    <location>
        <begin position="11"/>
        <end position="117"/>
    </location>
</feature>
<dbReference type="Pfam" id="PF00593">
    <property type="entry name" value="TonB_dep_Rec_b-barrel"/>
    <property type="match status" value="1"/>
</dbReference>
<keyword evidence="16" id="KW-1185">Reference proteome</keyword>
<dbReference type="PANTHER" id="PTHR32552:SF81">
    <property type="entry name" value="TONB-DEPENDENT OUTER MEMBRANE RECEPTOR"/>
    <property type="match status" value="1"/>
</dbReference>
<evidence type="ECO:0000256" key="5">
    <source>
        <dbReference type="ARBA" id="ARBA00022692"/>
    </source>
</evidence>
<keyword evidence="6" id="KW-0408">Iron</keyword>
<evidence type="ECO:0000313" key="16">
    <source>
        <dbReference type="Proteomes" id="UP000182063"/>
    </source>
</evidence>
<evidence type="ECO:0000256" key="10">
    <source>
        <dbReference type="ARBA" id="ARBA00023237"/>
    </source>
</evidence>
<dbReference type="STRING" id="1921510.BSL82_11045"/>
<evidence type="ECO:0000256" key="9">
    <source>
        <dbReference type="ARBA" id="ARBA00023136"/>
    </source>
</evidence>
<dbReference type="GO" id="GO:0006826">
    <property type="term" value="P:iron ion transport"/>
    <property type="evidence" value="ECO:0007669"/>
    <property type="project" value="UniProtKB-KW"/>
</dbReference>
<keyword evidence="8 12" id="KW-0798">TonB box</keyword>
<evidence type="ECO:0000256" key="7">
    <source>
        <dbReference type="ARBA" id="ARBA00023065"/>
    </source>
</evidence>
<dbReference type="InterPro" id="IPR039426">
    <property type="entry name" value="TonB-dep_rcpt-like"/>
</dbReference>
<name>A0A1L3ZVV8_9SPHN</name>
<dbReference type="InterPro" id="IPR036942">
    <property type="entry name" value="Beta-barrel_TonB_sf"/>
</dbReference>
<dbReference type="PANTHER" id="PTHR32552">
    <property type="entry name" value="FERRICHROME IRON RECEPTOR-RELATED"/>
    <property type="match status" value="1"/>
</dbReference>
<evidence type="ECO:0000259" key="14">
    <source>
        <dbReference type="Pfam" id="PF07715"/>
    </source>
</evidence>
<comment type="subcellular location">
    <subcellularLocation>
        <location evidence="1 11">Cell outer membrane</location>
        <topology evidence="1 11">Multi-pass membrane protein</topology>
    </subcellularLocation>
</comment>
<evidence type="ECO:0000313" key="15">
    <source>
        <dbReference type="EMBL" id="API59784.1"/>
    </source>
</evidence>
<evidence type="ECO:0000256" key="3">
    <source>
        <dbReference type="ARBA" id="ARBA00022452"/>
    </source>
</evidence>
<dbReference type="Pfam" id="PF07715">
    <property type="entry name" value="Plug"/>
    <property type="match status" value="1"/>
</dbReference>
<evidence type="ECO:0000256" key="6">
    <source>
        <dbReference type="ARBA" id="ARBA00023004"/>
    </source>
</evidence>
<dbReference type="EMBL" id="CP018221">
    <property type="protein sequence ID" value="API59784.1"/>
    <property type="molecule type" value="Genomic_DNA"/>
</dbReference>
<proteinExistence type="inferred from homology"/>
<dbReference type="Gene3D" id="2.40.170.20">
    <property type="entry name" value="TonB-dependent receptor, beta-barrel domain"/>
    <property type="match status" value="1"/>
</dbReference>
<keyword evidence="7" id="KW-0406">Ion transport</keyword>
<organism evidence="15 16">
    <name type="scientific">Tardibacter chloracetimidivorans</name>
    <dbReference type="NCBI Taxonomy" id="1921510"/>
    <lineage>
        <taxon>Bacteria</taxon>
        <taxon>Pseudomonadati</taxon>
        <taxon>Pseudomonadota</taxon>
        <taxon>Alphaproteobacteria</taxon>
        <taxon>Sphingomonadales</taxon>
        <taxon>Sphingomonadaceae</taxon>
        <taxon>Tardibacter</taxon>
    </lineage>
</organism>
<comment type="similarity">
    <text evidence="11 12">Belongs to the TonB-dependent receptor family.</text>
</comment>
<protein>
    <recommendedName>
        <fullName evidence="17">TonB-dependent receptor</fullName>
    </recommendedName>
</protein>
<dbReference type="AlphaFoldDB" id="A0A1L3ZVV8"/>
<evidence type="ECO:0008006" key="17">
    <source>
        <dbReference type="Google" id="ProtNLM"/>
    </source>
</evidence>
<dbReference type="InterPro" id="IPR012910">
    <property type="entry name" value="Plug_dom"/>
</dbReference>
<keyword evidence="9 11" id="KW-0472">Membrane</keyword>
<dbReference type="PROSITE" id="PS52016">
    <property type="entry name" value="TONB_DEPENDENT_REC_3"/>
    <property type="match status" value="1"/>
</dbReference>